<evidence type="ECO:0000256" key="1">
    <source>
        <dbReference type="ARBA" id="ARBA00004141"/>
    </source>
</evidence>
<keyword evidence="3 5" id="KW-1133">Transmembrane helix</keyword>
<reference evidence="6 7" key="1">
    <citation type="journal article" date="2016" name="Mol. Biol. Evol.">
        <title>Comparative Genomics of Early-Diverging Mushroom-Forming Fungi Provides Insights into the Origins of Lignocellulose Decay Capabilities.</title>
        <authorList>
            <person name="Nagy L.G."/>
            <person name="Riley R."/>
            <person name="Tritt A."/>
            <person name="Adam C."/>
            <person name="Daum C."/>
            <person name="Floudas D."/>
            <person name="Sun H."/>
            <person name="Yadav J.S."/>
            <person name="Pangilinan J."/>
            <person name="Larsson K.H."/>
            <person name="Matsuura K."/>
            <person name="Barry K."/>
            <person name="Labutti K."/>
            <person name="Kuo R."/>
            <person name="Ohm R.A."/>
            <person name="Bhattacharya S.S."/>
            <person name="Shirouzu T."/>
            <person name="Yoshinaga Y."/>
            <person name="Martin F.M."/>
            <person name="Grigoriev I.V."/>
            <person name="Hibbett D.S."/>
        </authorList>
    </citation>
    <scope>NUCLEOTIDE SEQUENCE [LARGE SCALE GENOMIC DNA]</scope>
    <source>
        <strain evidence="6 7">HHB14362 ss-1</strain>
    </source>
</reference>
<protein>
    <submittedName>
        <fullName evidence="6">RTA1 like protein</fullName>
    </submittedName>
</protein>
<comment type="subcellular location">
    <subcellularLocation>
        <location evidence="1">Membrane</location>
        <topology evidence="1">Multi-pass membrane protein</topology>
    </subcellularLocation>
</comment>
<dbReference type="AlphaFoldDB" id="A0A165UJ80"/>
<dbReference type="InParanoid" id="A0A165UJ80"/>
<feature type="transmembrane region" description="Helical" evidence="5">
    <location>
        <begin position="257"/>
        <end position="275"/>
    </location>
</feature>
<dbReference type="PANTHER" id="PTHR31465">
    <property type="entry name" value="PROTEIN RTA1-RELATED"/>
    <property type="match status" value="1"/>
</dbReference>
<dbReference type="GO" id="GO:0005886">
    <property type="term" value="C:plasma membrane"/>
    <property type="evidence" value="ECO:0007669"/>
    <property type="project" value="TreeGrafter"/>
</dbReference>
<dbReference type="OrthoDB" id="3358017at2759"/>
<feature type="transmembrane region" description="Helical" evidence="5">
    <location>
        <begin position="219"/>
        <end position="237"/>
    </location>
</feature>
<dbReference type="FunCoup" id="A0A165UJ80">
    <property type="interactions" value="39"/>
</dbReference>
<dbReference type="PANTHER" id="PTHR31465:SF9">
    <property type="entry name" value="SPHINGOID LONG-CHAIN BASE TRANSPORTER RSB1"/>
    <property type="match status" value="1"/>
</dbReference>
<evidence type="ECO:0000313" key="7">
    <source>
        <dbReference type="Proteomes" id="UP000076761"/>
    </source>
</evidence>
<feature type="transmembrane region" description="Helical" evidence="5">
    <location>
        <begin position="12"/>
        <end position="33"/>
    </location>
</feature>
<organism evidence="6 7">
    <name type="scientific">Neolentinus lepideus HHB14362 ss-1</name>
    <dbReference type="NCBI Taxonomy" id="1314782"/>
    <lineage>
        <taxon>Eukaryota</taxon>
        <taxon>Fungi</taxon>
        <taxon>Dikarya</taxon>
        <taxon>Basidiomycota</taxon>
        <taxon>Agaricomycotina</taxon>
        <taxon>Agaricomycetes</taxon>
        <taxon>Gloeophyllales</taxon>
        <taxon>Gloeophyllaceae</taxon>
        <taxon>Neolentinus</taxon>
    </lineage>
</organism>
<dbReference type="InterPro" id="IPR007568">
    <property type="entry name" value="RTA1"/>
</dbReference>
<sequence>MARPLRPIDLQYICTLFVILFSISGVIHLGQAIAYKEWWLLPSAVLACIAEVLGWSARLWSSKNPYLLEPYLIQMATTVIAPTPLVAANFVVLGRIIGRLGSQYSRLNPMACEYDKCTFIRCDAIALTVQAVGGAFASSEVNQHKDPDNGGHIMLGGIVFQMAAICVYSACATEFLIRFYKNKPLRSAGLSTDGLGSRASLVEINLLKLRGALDGKMQAMILGLVLSTIFIFIRSVYRTVELSDGWSGPIISTQVYFNVFDGAMIVLASYTLNALHPGYLLRTTYNPASDEYPLSSRTKAENLDAMLEQ</sequence>
<gene>
    <name evidence="6" type="ORF">NEOLEDRAFT_1154540</name>
</gene>
<evidence type="ECO:0000256" key="3">
    <source>
        <dbReference type="ARBA" id="ARBA00022989"/>
    </source>
</evidence>
<keyword evidence="4 5" id="KW-0472">Membrane</keyword>
<feature type="transmembrane region" description="Helical" evidence="5">
    <location>
        <begin position="153"/>
        <end position="177"/>
    </location>
</feature>
<dbReference type="EMBL" id="KV425558">
    <property type="protein sequence ID" value="KZT28250.1"/>
    <property type="molecule type" value="Genomic_DNA"/>
</dbReference>
<keyword evidence="7" id="KW-1185">Reference proteome</keyword>
<accession>A0A165UJ80</accession>
<dbReference type="Pfam" id="PF04479">
    <property type="entry name" value="RTA1"/>
    <property type="match status" value="1"/>
</dbReference>
<evidence type="ECO:0000256" key="5">
    <source>
        <dbReference type="SAM" id="Phobius"/>
    </source>
</evidence>
<proteinExistence type="predicted"/>
<name>A0A165UJ80_9AGAM</name>
<keyword evidence="2 5" id="KW-0812">Transmembrane</keyword>
<dbReference type="Proteomes" id="UP000076761">
    <property type="component" value="Unassembled WGS sequence"/>
</dbReference>
<evidence type="ECO:0000256" key="4">
    <source>
        <dbReference type="ARBA" id="ARBA00023136"/>
    </source>
</evidence>
<dbReference type="GO" id="GO:0000324">
    <property type="term" value="C:fungal-type vacuole"/>
    <property type="evidence" value="ECO:0007669"/>
    <property type="project" value="TreeGrafter"/>
</dbReference>
<evidence type="ECO:0000313" key="6">
    <source>
        <dbReference type="EMBL" id="KZT28250.1"/>
    </source>
</evidence>
<evidence type="ECO:0000256" key="2">
    <source>
        <dbReference type="ARBA" id="ARBA00022692"/>
    </source>
</evidence>
<feature type="transmembrane region" description="Helical" evidence="5">
    <location>
        <begin position="72"/>
        <end position="97"/>
    </location>
</feature>
<dbReference type="STRING" id="1314782.A0A165UJ80"/>